<dbReference type="Proteomes" id="UP001386437">
    <property type="component" value="Unassembled WGS sequence"/>
</dbReference>
<evidence type="ECO:0000256" key="1">
    <source>
        <dbReference type="SAM" id="MobiDB-lite"/>
    </source>
</evidence>
<keyword evidence="3" id="KW-1185">Reference proteome</keyword>
<evidence type="ECO:0000313" key="2">
    <source>
        <dbReference type="EMBL" id="MEI6001854.1"/>
    </source>
</evidence>
<evidence type="ECO:0000313" key="3">
    <source>
        <dbReference type="Proteomes" id="UP001386437"/>
    </source>
</evidence>
<feature type="region of interest" description="Disordered" evidence="1">
    <location>
        <begin position="77"/>
        <end position="97"/>
    </location>
</feature>
<proteinExistence type="predicted"/>
<feature type="region of interest" description="Disordered" evidence="1">
    <location>
        <begin position="1"/>
        <end position="47"/>
    </location>
</feature>
<dbReference type="RefSeq" id="WP_336601523.1">
    <property type="nucleotide sequence ID" value="NZ_JACFYJ010000087.1"/>
</dbReference>
<comment type="caution">
    <text evidence="2">The sequence shown here is derived from an EMBL/GenBank/DDBJ whole genome shotgun (WGS) entry which is preliminary data.</text>
</comment>
<sequence length="142" mass="16071">MSSASETAEQRFRSAFERLKANQPQVLPRGTQVSQNNVAKEAGTDPTALRKARYPALIREIQAWIDINGMEKAVQRERQHQRKHAKEEAATTAKRLQAQRDHAQAELISAQRLVLELLEENARLRARLDDLLPPPTPFLNTG</sequence>
<reference evidence="2 3" key="1">
    <citation type="journal article" date="2022" name="Arch. Microbiol.">
        <title>Paraburkholderia bengalensis sp. nov. isolated from roots of Oryza sativa, IR64.</title>
        <authorList>
            <person name="Nag P."/>
            <person name="Mondal N."/>
            <person name="Sarkar J."/>
            <person name="Das S."/>
        </authorList>
    </citation>
    <scope>NUCLEOTIDE SEQUENCE [LARGE SCALE GENOMIC DNA]</scope>
    <source>
        <strain evidence="2 3">IR64_4_BI</strain>
    </source>
</reference>
<evidence type="ECO:0008006" key="4">
    <source>
        <dbReference type="Google" id="ProtNLM"/>
    </source>
</evidence>
<dbReference type="EMBL" id="JACFYJ010000087">
    <property type="protein sequence ID" value="MEI6001854.1"/>
    <property type="molecule type" value="Genomic_DNA"/>
</dbReference>
<accession>A0ABU8J1P4</accession>
<name>A0ABU8J1P4_9BURK</name>
<gene>
    <name evidence="2" type="ORF">H3V53_33315</name>
</gene>
<organism evidence="2 3">
    <name type="scientific">Paraburkholderia bengalensis</name>
    <dbReference type="NCBI Taxonomy" id="2747562"/>
    <lineage>
        <taxon>Bacteria</taxon>
        <taxon>Pseudomonadati</taxon>
        <taxon>Pseudomonadota</taxon>
        <taxon>Betaproteobacteria</taxon>
        <taxon>Burkholderiales</taxon>
        <taxon>Burkholderiaceae</taxon>
        <taxon>Paraburkholderia</taxon>
    </lineage>
</organism>
<protein>
    <recommendedName>
        <fullName evidence="4">Transposase</fullName>
    </recommendedName>
</protein>
<feature type="compositionally biased region" description="Basic and acidic residues" evidence="1">
    <location>
        <begin position="8"/>
        <end position="20"/>
    </location>
</feature>